<dbReference type="GO" id="GO:0001786">
    <property type="term" value="F:phosphatidylserine binding"/>
    <property type="evidence" value="ECO:0000318"/>
    <property type="project" value="GO_Central"/>
</dbReference>
<dbReference type="EnsemblMetazoa" id="PPA27138.1">
    <property type="protein sequence ID" value="PPA27138.1"/>
    <property type="gene ID" value="WBGene00116692"/>
</dbReference>
<dbReference type="PROSITE" id="PS51897">
    <property type="entry name" value="ANNEXIN_2"/>
    <property type="match status" value="2"/>
</dbReference>
<keyword evidence="3" id="KW-0041">Annexin</keyword>
<dbReference type="OrthoDB" id="37886at2759"/>
<protein>
    <submittedName>
        <fullName evidence="4">Nex-4</fullName>
    </submittedName>
</protein>
<dbReference type="GO" id="GO:0005544">
    <property type="term" value="F:calcium-dependent phospholipid binding"/>
    <property type="evidence" value="ECO:0000318"/>
    <property type="project" value="GO_Central"/>
</dbReference>
<dbReference type="GO" id="GO:0012506">
    <property type="term" value="C:vesicle membrane"/>
    <property type="evidence" value="ECO:0000318"/>
    <property type="project" value="GO_Central"/>
</dbReference>
<keyword evidence="2" id="KW-0677">Repeat</keyword>
<dbReference type="GO" id="GO:0005509">
    <property type="term" value="F:calcium ion binding"/>
    <property type="evidence" value="ECO:0007669"/>
    <property type="project" value="InterPro"/>
</dbReference>
<dbReference type="PANTHER" id="PTHR10502">
    <property type="entry name" value="ANNEXIN"/>
    <property type="match status" value="1"/>
</dbReference>
<dbReference type="AlphaFoldDB" id="A0A2A6CR95"/>
<dbReference type="FunFam" id="1.10.220.10:FF:000001">
    <property type="entry name" value="Annexin"/>
    <property type="match status" value="1"/>
</dbReference>
<dbReference type="PANTHER" id="PTHR10502:SF243">
    <property type="entry name" value="ANNEXIN"/>
    <property type="match status" value="1"/>
</dbReference>
<dbReference type="Pfam" id="PF00191">
    <property type="entry name" value="Annexin"/>
    <property type="match status" value="3"/>
</dbReference>
<evidence type="ECO:0000256" key="1">
    <source>
        <dbReference type="ARBA" id="ARBA00007831"/>
    </source>
</evidence>
<accession>A0A2A6CR95</accession>
<dbReference type="Proteomes" id="UP000005239">
    <property type="component" value="Unassembled WGS sequence"/>
</dbReference>
<organism evidence="4 5">
    <name type="scientific">Pristionchus pacificus</name>
    <name type="common">Parasitic nematode worm</name>
    <dbReference type="NCBI Taxonomy" id="54126"/>
    <lineage>
        <taxon>Eukaryota</taxon>
        <taxon>Metazoa</taxon>
        <taxon>Ecdysozoa</taxon>
        <taxon>Nematoda</taxon>
        <taxon>Chromadorea</taxon>
        <taxon>Rhabditida</taxon>
        <taxon>Rhabditina</taxon>
        <taxon>Diplogasteromorpha</taxon>
        <taxon>Diplogasteroidea</taxon>
        <taxon>Neodiplogasteridae</taxon>
        <taxon>Pristionchus</taxon>
    </lineage>
</organism>
<dbReference type="SUPFAM" id="SSF47874">
    <property type="entry name" value="Annexin"/>
    <property type="match status" value="1"/>
</dbReference>
<keyword evidence="5" id="KW-1185">Reference proteome</keyword>
<name>A0A2A6CR95_PRIPA</name>
<dbReference type="InterPro" id="IPR001464">
    <property type="entry name" value="Annexin"/>
</dbReference>
<reference evidence="4" key="2">
    <citation type="submission" date="2022-06" db="UniProtKB">
        <authorList>
            <consortium name="EnsemblMetazoa"/>
        </authorList>
    </citation>
    <scope>IDENTIFICATION</scope>
    <source>
        <strain evidence="4">PS312</strain>
    </source>
</reference>
<dbReference type="PRINTS" id="PR00196">
    <property type="entry name" value="ANNEXIN"/>
</dbReference>
<dbReference type="GO" id="GO:0008429">
    <property type="term" value="F:phosphatidylethanolamine binding"/>
    <property type="evidence" value="ECO:0000318"/>
    <property type="project" value="GO_Central"/>
</dbReference>
<evidence type="ECO:0000256" key="3">
    <source>
        <dbReference type="ARBA" id="ARBA00023216"/>
    </source>
</evidence>
<dbReference type="GO" id="GO:0005737">
    <property type="term" value="C:cytoplasm"/>
    <property type="evidence" value="ECO:0000318"/>
    <property type="project" value="GO_Central"/>
</dbReference>
<evidence type="ECO:0000313" key="5">
    <source>
        <dbReference type="Proteomes" id="UP000005239"/>
    </source>
</evidence>
<dbReference type="GO" id="GO:0005634">
    <property type="term" value="C:nucleus"/>
    <property type="evidence" value="ECO:0000318"/>
    <property type="project" value="GO_Central"/>
</dbReference>
<sequence>MSSDDEFKTIHIGRIGSNGGKLSSSSSIESNGASSRRRNMPMMYQMYESQYEDLRGTVYGPESPDFFPAQASECLRKALSTGIETNDRAIINVLVHHNNFQRQKILSAYEDMYEKNLIADIEEETGGFFLEMVVALFKPAHVLDTLQLYKSISNRYGDHSVAVEIACTRSARQLKVIREQYQQDFKKTLEKDINVKVEGIFGRMLSLLLCKPREEDGKRLDDDLVNRHANLLLSVRNIQQTVDDLSRNIVIFEQIFVIKCWRHIAAVLNRADEIRGDRRDIETILRKNKTMHSETRLMLLTLVHVARNSQLYFAEKLRNAMCGDKSDHPTIIRVIVTRSEIDMADIVEEYKRRYQRSLEFDISQTCSGDYCRLVLSVINPTSGMHD</sequence>
<reference evidence="5" key="1">
    <citation type="journal article" date="2008" name="Nat. Genet.">
        <title>The Pristionchus pacificus genome provides a unique perspective on nematode lifestyle and parasitism.</title>
        <authorList>
            <person name="Dieterich C."/>
            <person name="Clifton S.W."/>
            <person name="Schuster L.N."/>
            <person name="Chinwalla A."/>
            <person name="Delehaunty K."/>
            <person name="Dinkelacker I."/>
            <person name="Fulton L."/>
            <person name="Fulton R."/>
            <person name="Godfrey J."/>
            <person name="Minx P."/>
            <person name="Mitreva M."/>
            <person name="Roeseler W."/>
            <person name="Tian H."/>
            <person name="Witte H."/>
            <person name="Yang S.P."/>
            <person name="Wilson R.K."/>
            <person name="Sommer R.J."/>
        </authorList>
    </citation>
    <scope>NUCLEOTIDE SEQUENCE [LARGE SCALE GENOMIC DNA]</scope>
    <source>
        <strain evidence="5">PS312</strain>
    </source>
</reference>
<accession>A0A8R1YKZ7</accession>
<dbReference type="InterPro" id="IPR037104">
    <property type="entry name" value="Annexin_sf"/>
</dbReference>
<dbReference type="Gene3D" id="1.10.220.10">
    <property type="entry name" value="Annexin"/>
    <property type="match status" value="3"/>
</dbReference>
<dbReference type="InterPro" id="IPR018502">
    <property type="entry name" value="Annexin_repeat"/>
</dbReference>
<evidence type="ECO:0000256" key="2">
    <source>
        <dbReference type="ARBA" id="ARBA00022737"/>
    </source>
</evidence>
<dbReference type="SMART" id="SM00335">
    <property type="entry name" value="ANX"/>
    <property type="match status" value="3"/>
</dbReference>
<gene>
    <name evidence="4" type="primary">WBGene00116692</name>
</gene>
<proteinExistence type="inferred from homology"/>
<evidence type="ECO:0000313" key="4">
    <source>
        <dbReference type="EnsemblMetazoa" id="PPA27138.1"/>
    </source>
</evidence>
<dbReference type="GO" id="GO:0005886">
    <property type="term" value="C:plasma membrane"/>
    <property type="evidence" value="ECO:0000318"/>
    <property type="project" value="GO_Central"/>
</dbReference>
<comment type="similarity">
    <text evidence="1">Belongs to the annexin family.</text>
</comment>